<dbReference type="RefSeq" id="WP_002611962.1">
    <property type="nucleotide sequence ID" value="NC_014623.1"/>
</dbReference>
<dbReference type="SUPFAM" id="SSF52833">
    <property type="entry name" value="Thioredoxin-like"/>
    <property type="match status" value="1"/>
</dbReference>
<evidence type="ECO:0000313" key="5">
    <source>
        <dbReference type="Proteomes" id="UP000001351"/>
    </source>
</evidence>
<protein>
    <submittedName>
        <fullName evidence="3">ArsC family protein</fullName>
    </submittedName>
    <submittedName>
        <fullName evidence="4">Arsenate reductase</fullName>
    </submittedName>
</protein>
<evidence type="ECO:0000313" key="6">
    <source>
        <dbReference type="Proteomes" id="UP000032702"/>
    </source>
</evidence>
<reference evidence="4 6" key="1">
    <citation type="submission" date="2006-04" db="EMBL/GenBank/DDBJ databases">
        <authorList>
            <person name="Nierman W.C."/>
        </authorList>
    </citation>
    <scope>NUCLEOTIDE SEQUENCE [LARGE SCALE GENOMIC DNA]</scope>
    <source>
        <strain evidence="4 6">DW4/3-1</strain>
    </source>
</reference>
<organism evidence="4 6">
    <name type="scientific">Stigmatella aurantiaca (strain DW4/3-1)</name>
    <dbReference type="NCBI Taxonomy" id="378806"/>
    <lineage>
        <taxon>Bacteria</taxon>
        <taxon>Pseudomonadati</taxon>
        <taxon>Myxococcota</taxon>
        <taxon>Myxococcia</taxon>
        <taxon>Myxococcales</taxon>
        <taxon>Cystobacterineae</taxon>
        <taxon>Archangiaceae</taxon>
        <taxon>Stigmatella</taxon>
    </lineage>
</organism>
<keyword evidence="5" id="KW-1185">Reference proteome</keyword>
<comment type="similarity">
    <text evidence="1 2">Belongs to the ArsC family.</text>
</comment>
<dbReference type="AlphaFoldDB" id="Q099T2"/>
<dbReference type="OrthoDB" id="9803749at2"/>
<name>Q099T2_STIAD</name>
<evidence type="ECO:0000313" key="3">
    <source>
        <dbReference type="EMBL" id="ADO73105.1"/>
    </source>
</evidence>
<evidence type="ECO:0000256" key="1">
    <source>
        <dbReference type="ARBA" id="ARBA00007198"/>
    </source>
</evidence>
<dbReference type="Proteomes" id="UP000001351">
    <property type="component" value="Chromosome"/>
</dbReference>
<dbReference type="InterPro" id="IPR006660">
    <property type="entry name" value="Arsenate_reductase-like"/>
</dbReference>
<dbReference type="EMBL" id="AAMD01000016">
    <property type="protein sequence ID" value="EAU68543.1"/>
    <property type="molecule type" value="Genomic_DNA"/>
</dbReference>
<dbReference type="Gene3D" id="3.40.30.10">
    <property type="entry name" value="Glutaredoxin"/>
    <property type="match status" value="1"/>
</dbReference>
<dbReference type="PROSITE" id="PS51353">
    <property type="entry name" value="ARSC"/>
    <property type="match status" value="1"/>
</dbReference>
<dbReference type="STRING" id="378806.STAUR_5334"/>
<dbReference type="Proteomes" id="UP000032702">
    <property type="component" value="Unassembled WGS sequence"/>
</dbReference>
<dbReference type="NCBIfam" id="TIGR01617">
    <property type="entry name" value="arsC_related"/>
    <property type="match status" value="1"/>
</dbReference>
<dbReference type="PROSITE" id="PS51354">
    <property type="entry name" value="GLUTAREDOXIN_2"/>
    <property type="match status" value="1"/>
</dbReference>
<dbReference type="PANTHER" id="PTHR30041">
    <property type="entry name" value="ARSENATE REDUCTASE"/>
    <property type="match status" value="1"/>
</dbReference>
<dbReference type="InterPro" id="IPR036249">
    <property type="entry name" value="Thioredoxin-like_sf"/>
</dbReference>
<sequence length="121" mass="13279">MKNDVLVLSYAGCGTCKKALQWLNQHGVAYRLRAIVDEPPTQAELAQWIPRSGVSVRKWLNTSGQSYRALGKEKVDAASDAQLIQWLAADGKLVKRPVLVQGSTVLVGFKPETYTQHISGT</sequence>
<dbReference type="KEGG" id="sur:STAUR_5334"/>
<dbReference type="HOGENOM" id="CLU_116644_2_0_7"/>
<dbReference type="CDD" id="cd03036">
    <property type="entry name" value="ArsC_like"/>
    <property type="match status" value="1"/>
</dbReference>
<accession>Q099T2</accession>
<gene>
    <name evidence="3" type="ordered locus">STAUR_5334</name>
    <name evidence="4" type="ORF">STIAU_7406</name>
</gene>
<dbReference type="PANTHER" id="PTHR30041:SF8">
    <property type="entry name" value="PROTEIN YFFB"/>
    <property type="match status" value="1"/>
</dbReference>
<reference evidence="3 5" key="2">
    <citation type="journal article" date="2011" name="Mol. Biol. Evol.">
        <title>Comparative genomic analysis of fruiting body formation in Myxococcales.</title>
        <authorList>
            <person name="Huntley S."/>
            <person name="Hamann N."/>
            <person name="Wegener-Feldbrugge S."/>
            <person name="Treuner-Lange A."/>
            <person name="Kube M."/>
            <person name="Reinhardt R."/>
            <person name="Klages S."/>
            <person name="Muller R."/>
            <person name="Ronning C.M."/>
            <person name="Nierman W.C."/>
            <person name="Sogaard-Andersen L."/>
        </authorList>
    </citation>
    <scope>NUCLEOTIDE SEQUENCE [LARGE SCALE GENOMIC DNA]</scope>
    <source>
        <strain evidence="3 5">DW4/3-1</strain>
    </source>
</reference>
<dbReference type="EMBL" id="CP002271">
    <property type="protein sequence ID" value="ADO73105.1"/>
    <property type="molecule type" value="Genomic_DNA"/>
</dbReference>
<dbReference type="InterPro" id="IPR006504">
    <property type="entry name" value="Tscrpt_reg_Spx/MgsR"/>
</dbReference>
<dbReference type="eggNOG" id="COG1393">
    <property type="taxonomic scope" value="Bacteria"/>
</dbReference>
<dbReference type="PATRIC" id="fig|378806.16.peg.7879"/>
<proteinExistence type="inferred from homology"/>
<dbReference type="Pfam" id="PF03960">
    <property type="entry name" value="ArsC"/>
    <property type="match status" value="1"/>
</dbReference>
<evidence type="ECO:0000313" key="4">
    <source>
        <dbReference type="EMBL" id="EAU68543.1"/>
    </source>
</evidence>
<evidence type="ECO:0000256" key="2">
    <source>
        <dbReference type="PROSITE-ProRule" id="PRU01282"/>
    </source>
</evidence>